<dbReference type="AlphaFoldDB" id="A0A645D7A0"/>
<comment type="caution">
    <text evidence="1">The sequence shown here is derived from an EMBL/GenBank/DDBJ whole genome shotgun (WGS) entry which is preliminary data.</text>
</comment>
<gene>
    <name evidence="1" type="ORF">SDC9_131574</name>
</gene>
<evidence type="ECO:0008006" key="2">
    <source>
        <dbReference type="Google" id="ProtNLM"/>
    </source>
</evidence>
<accession>A0A645D7A0</accession>
<organism evidence="1">
    <name type="scientific">bioreactor metagenome</name>
    <dbReference type="NCBI Taxonomy" id="1076179"/>
    <lineage>
        <taxon>unclassified sequences</taxon>
        <taxon>metagenomes</taxon>
        <taxon>ecological metagenomes</taxon>
    </lineage>
</organism>
<protein>
    <recommendedName>
        <fullName evidence="2">Outer membrane protein beta-barrel domain-containing protein</fullName>
    </recommendedName>
</protein>
<name>A0A645D7A0_9ZZZZ</name>
<reference evidence="1" key="1">
    <citation type="submission" date="2019-08" db="EMBL/GenBank/DDBJ databases">
        <authorList>
            <person name="Kucharzyk K."/>
            <person name="Murdoch R.W."/>
            <person name="Higgins S."/>
            <person name="Loffler F."/>
        </authorList>
    </citation>
    <scope>NUCLEOTIDE SEQUENCE</scope>
</reference>
<proteinExistence type="predicted"/>
<sequence>MMRRMLLLLCLGFAYLAPLSAIGSERHLNTSFATGVHYGSALGTDVSYGLDIAYFLYTPYQGTGMVTKVSTTFADSVTRMAFFIGPAFRSVLAGGVEGHVSVGLSFNEIEQQVPGGSDEVQLGLGLDAGSRFRLVSSGSLDVALVAGFFSDVSLLRFLDGKRIGGWAGNIVPYVGFSFSSITHYGFPSYTIY</sequence>
<dbReference type="EMBL" id="VSSQ01033031">
    <property type="protein sequence ID" value="MPM84502.1"/>
    <property type="molecule type" value="Genomic_DNA"/>
</dbReference>
<evidence type="ECO:0000313" key="1">
    <source>
        <dbReference type="EMBL" id="MPM84502.1"/>
    </source>
</evidence>